<dbReference type="Proteomes" id="UP000076078">
    <property type="component" value="Unassembled WGS sequence"/>
</dbReference>
<protein>
    <submittedName>
        <fullName evidence="1">Uncharacterized protein</fullName>
    </submittedName>
</protein>
<evidence type="ECO:0000313" key="2">
    <source>
        <dbReference type="Proteomes" id="UP000076078"/>
    </source>
</evidence>
<dbReference type="EMBL" id="LODT01000021">
    <property type="protein sequence ID" value="KYQ96819.1"/>
    <property type="molecule type" value="Genomic_DNA"/>
</dbReference>
<evidence type="ECO:0000313" key="1">
    <source>
        <dbReference type="EMBL" id="KYQ96819.1"/>
    </source>
</evidence>
<sequence>MKRAFPTPESLKSFIGVSIVSGDHQYHSINPSAKRVIKLLLEDGHFRVHQDQASYQLRNISLVGEKPAIAYKYIDENSAEVYIKGKKPIVKSRKWLVKQKKTYAYSSAYTCIKCEGDESLKDTYDKFVKEATAIKEMTGGRINKFETRESLHRADEVMGYVQQGVLRSKELFQKLWGFLGKLSKRINHCNAKLVKEIDNGEHKVAFKDIDFELDCGYQHLSFKSY</sequence>
<accession>A0A151ZSB9</accession>
<keyword evidence="2" id="KW-1185">Reference proteome</keyword>
<dbReference type="InParanoid" id="A0A151ZSB9"/>
<comment type="caution">
    <text evidence="1">The sequence shown here is derived from an EMBL/GenBank/DDBJ whole genome shotgun (WGS) entry which is preliminary data.</text>
</comment>
<gene>
    <name evidence="1" type="ORF">DLAC_04123</name>
</gene>
<dbReference type="AlphaFoldDB" id="A0A151ZSB9"/>
<name>A0A151ZSB9_TIELA</name>
<reference evidence="1 2" key="1">
    <citation type="submission" date="2015-12" db="EMBL/GenBank/DDBJ databases">
        <title>Dictyostelia acquired genes for synthesis and detection of signals that induce cell-type specialization by lateral gene transfer from prokaryotes.</title>
        <authorList>
            <person name="Gloeckner G."/>
            <person name="Schaap P."/>
        </authorList>
    </citation>
    <scope>NUCLEOTIDE SEQUENCE [LARGE SCALE GENOMIC DNA]</scope>
    <source>
        <strain evidence="1 2">TK</strain>
    </source>
</reference>
<proteinExistence type="predicted"/>
<organism evidence="1 2">
    <name type="scientific">Tieghemostelium lacteum</name>
    <name type="common">Slime mold</name>
    <name type="synonym">Dictyostelium lacteum</name>
    <dbReference type="NCBI Taxonomy" id="361077"/>
    <lineage>
        <taxon>Eukaryota</taxon>
        <taxon>Amoebozoa</taxon>
        <taxon>Evosea</taxon>
        <taxon>Eumycetozoa</taxon>
        <taxon>Dictyostelia</taxon>
        <taxon>Dictyosteliales</taxon>
        <taxon>Raperosteliaceae</taxon>
        <taxon>Tieghemostelium</taxon>
    </lineage>
</organism>